<dbReference type="InterPro" id="IPR029046">
    <property type="entry name" value="LolA/LolB/LppX"/>
</dbReference>
<dbReference type="Gene3D" id="2.50.20.10">
    <property type="entry name" value="Lipoprotein localisation LolA/LolB/LppX"/>
    <property type="match status" value="1"/>
</dbReference>
<feature type="chain" id="PRO_5044656187" evidence="2">
    <location>
        <begin position="24"/>
        <end position="215"/>
    </location>
</feature>
<dbReference type="Proteomes" id="UP000539710">
    <property type="component" value="Unassembled WGS sequence"/>
</dbReference>
<dbReference type="CDD" id="cd16325">
    <property type="entry name" value="LolA"/>
    <property type="match status" value="1"/>
</dbReference>
<reference evidence="3" key="3">
    <citation type="submission" date="2020-07" db="EMBL/GenBank/DDBJ databases">
        <authorList>
            <person name="Yang C."/>
        </authorList>
    </citation>
    <scope>NUCLEOTIDE SEQUENCE</scope>
    <source>
        <strain evidence="3">Cx-624</strain>
    </source>
</reference>
<gene>
    <name evidence="4" type="ORF">H1R16_10910</name>
    <name evidence="3" type="ORF">H2507_04555</name>
</gene>
<dbReference type="AlphaFoldDB" id="A0A7D7LPK9"/>
<organism evidence="4 5">
    <name type="scientific">Marnyiella aurantia</name>
    <dbReference type="NCBI Taxonomy" id="2758037"/>
    <lineage>
        <taxon>Bacteria</taxon>
        <taxon>Pseudomonadati</taxon>
        <taxon>Bacteroidota</taxon>
        <taxon>Flavobacteriia</taxon>
        <taxon>Flavobacteriales</taxon>
        <taxon>Weeksellaceae</taxon>
        <taxon>Marnyiella</taxon>
    </lineage>
</organism>
<reference evidence="4 5" key="1">
    <citation type="submission" date="2020-07" db="EMBL/GenBank/DDBJ databases">
        <title>Chryseobacterium sp.cx-624.</title>
        <authorList>
            <person name="Yang C."/>
        </authorList>
    </citation>
    <scope>NUCLEOTIDE SEQUENCE [LARGE SCALE GENOMIC DNA]</scope>
    <source>
        <strain evidence="5">cx-624</strain>
        <strain evidence="4">Cx-624</strain>
    </source>
</reference>
<dbReference type="EMBL" id="CP059472">
    <property type="protein sequence ID" value="QMS98196.1"/>
    <property type="molecule type" value="Genomic_DNA"/>
</dbReference>
<accession>A0A7D7LPK9</accession>
<keyword evidence="1 2" id="KW-0732">Signal</keyword>
<keyword evidence="6" id="KW-1185">Reference proteome</keyword>
<dbReference type="Proteomes" id="UP000515349">
    <property type="component" value="Chromosome"/>
</dbReference>
<evidence type="ECO:0000256" key="1">
    <source>
        <dbReference type="ARBA" id="ARBA00022729"/>
    </source>
</evidence>
<feature type="signal peptide" evidence="2">
    <location>
        <begin position="1"/>
        <end position="23"/>
    </location>
</feature>
<name>A0A7D7LPK9_9FLAO</name>
<dbReference type="RefSeq" id="WP_181886518.1">
    <property type="nucleotide sequence ID" value="NZ_CP059472.1"/>
</dbReference>
<dbReference type="KEGG" id="cbau:H1R16_10910"/>
<evidence type="ECO:0000256" key="2">
    <source>
        <dbReference type="SAM" id="SignalP"/>
    </source>
</evidence>
<dbReference type="SUPFAM" id="SSF89392">
    <property type="entry name" value="Prokaryotic lipoproteins and lipoprotein localization factors"/>
    <property type="match status" value="1"/>
</dbReference>
<reference evidence="6" key="2">
    <citation type="submission" date="2020-07" db="EMBL/GenBank/DDBJ databases">
        <title>Flavobacterium sp. xlx-214.</title>
        <authorList>
            <person name="Yang C."/>
        </authorList>
    </citation>
    <scope>NUCLEOTIDE SEQUENCE [LARGE SCALE GENOMIC DNA]</scope>
    <source>
        <strain evidence="6">CX-624</strain>
    </source>
</reference>
<proteinExistence type="predicted"/>
<dbReference type="EMBL" id="JACEUX010000001">
    <property type="protein sequence ID" value="MBA5246437.1"/>
    <property type="molecule type" value="Genomic_DNA"/>
</dbReference>
<evidence type="ECO:0000313" key="3">
    <source>
        <dbReference type="EMBL" id="MBA5246437.1"/>
    </source>
</evidence>
<protein>
    <submittedName>
        <fullName evidence="4">Outer membrane lipoprotein carrier protein LolA</fullName>
    </submittedName>
</protein>
<evidence type="ECO:0000313" key="6">
    <source>
        <dbReference type="Proteomes" id="UP000539710"/>
    </source>
</evidence>
<dbReference type="InterPro" id="IPR004564">
    <property type="entry name" value="OM_lipoprot_carrier_LolA-like"/>
</dbReference>
<dbReference type="Pfam" id="PF03548">
    <property type="entry name" value="LolA"/>
    <property type="match status" value="1"/>
</dbReference>
<keyword evidence="4" id="KW-0449">Lipoprotein</keyword>
<sequence>MKNIFAKAAAGAMVLCAAAMMQAQKIDTKSRQILDAVTTNYKAKKNSYFKFTFGSGVNGQVNKTETGIYYAEGPKYKLKIMGTEQIFDGNKIYNVNDDEKEVTIAKPNGSDIMFSPTSYLTSYKKDFNATYSGKRMVNGVNTDFIKLTPVKSNGLKQVNLYVDSANKQLVKLEQHGTNKDVAVIAIQEYKVNQNLASDMFTFNKQKFQNYVITEL</sequence>
<evidence type="ECO:0000313" key="4">
    <source>
        <dbReference type="EMBL" id="QMS98196.1"/>
    </source>
</evidence>
<evidence type="ECO:0000313" key="5">
    <source>
        <dbReference type="Proteomes" id="UP000515349"/>
    </source>
</evidence>